<accession>A0A9Q3BBC7</accession>
<dbReference type="Proteomes" id="UP000765509">
    <property type="component" value="Unassembled WGS sequence"/>
</dbReference>
<dbReference type="EMBL" id="AVOT02000260">
    <property type="protein sequence ID" value="MBW0462013.1"/>
    <property type="molecule type" value="Genomic_DNA"/>
</dbReference>
<feature type="compositionally biased region" description="Acidic residues" evidence="1">
    <location>
        <begin position="40"/>
        <end position="59"/>
    </location>
</feature>
<protein>
    <submittedName>
        <fullName evidence="2">Uncharacterized protein</fullName>
    </submittedName>
</protein>
<reference evidence="2" key="1">
    <citation type="submission" date="2021-03" db="EMBL/GenBank/DDBJ databases">
        <title>Draft genome sequence of rust myrtle Austropuccinia psidii MF-1, a brazilian biotype.</title>
        <authorList>
            <person name="Quecine M.C."/>
            <person name="Pachon D.M.R."/>
            <person name="Bonatelli M.L."/>
            <person name="Correr F.H."/>
            <person name="Franceschini L.M."/>
            <person name="Leite T.F."/>
            <person name="Margarido G.R.A."/>
            <person name="Almeida C.A."/>
            <person name="Ferrarezi J.A."/>
            <person name="Labate C.A."/>
        </authorList>
    </citation>
    <scope>NUCLEOTIDE SEQUENCE</scope>
    <source>
        <strain evidence="2">MF-1</strain>
    </source>
</reference>
<keyword evidence="3" id="KW-1185">Reference proteome</keyword>
<evidence type="ECO:0000256" key="1">
    <source>
        <dbReference type="SAM" id="MobiDB-lite"/>
    </source>
</evidence>
<evidence type="ECO:0000313" key="3">
    <source>
        <dbReference type="Proteomes" id="UP000765509"/>
    </source>
</evidence>
<name>A0A9Q3BBC7_9BASI</name>
<dbReference type="AlphaFoldDB" id="A0A9Q3BBC7"/>
<feature type="region of interest" description="Disordered" evidence="1">
    <location>
        <begin position="37"/>
        <end position="62"/>
    </location>
</feature>
<comment type="caution">
    <text evidence="2">The sequence shown here is derived from an EMBL/GenBank/DDBJ whole genome shotgun (WGS) entry which is preliminary data.</text>
</comment>
<organism evidence="2 3">
    <name type="scientific">Austropuccinia psidii MF-1</name>
    <dbReference type="NCBI Taxonomy" id="1389203"/>
    <lineage>
        <taxon>Eukaryota</taxon>
        <taxon>Fungi</taxon>
        <taxon>Dikarya</taxon>
        <taxon>Basidiomycota</taxon>
        <taxon>Pucciniomycotina</taxon>
        <taxon>Pucciniomycetes</taxon>
        <taxon>Pucciniales</taxon>
        <taxon>Sphaerophragmiaceae</taxon>
        <taxon>Austropuccinia</taxon>
    </lineage>
</organism>
<gene>
    <name evidence="2" type="ORF">O181_001728</name>
</gene>
<proteinExistence type="predicted"/>
<evidence type="ECO:0000313" key="2">
    <source>
        <dbReference type="EMBL" id="MBW0462013.1"/>
    </source>
</evidence>
<sequence>MEGVAPSFQEGRGTRRSRYFSQVVCTFIGMLKTAFKGLGEDGDEEEDSSVEEEESEDTEAVPFLLAASKGIGGPNIA</sequence>